<feature type="compositionally biased region" description="Low complexity" evidence="1">
    <location>
        <begin position="25"/>
        <end position="42"/>
    </location>
</feature>
<dbReference type="KEGG" id="slau:SLA_5535"/>
<name>A0A169P438_STRLU</name>
<feature type="transmembrane region" description="Helical" evidence="2">
    <location>
        <begin position="141"/>
        <end position="174"/>
    </location>
</feature>
<dbReference type="Pfam" id="PF13828">
    <property type="entry name" value="DUF4190"/>
    <property type="match status" value="1"/>
</dbReference>
<evidence type="ECO:0000313" key="5">
    <source>
        <dbReference type="Proteomes" id="UP000217676"/>
    </source>
</evidence>
<feature type="domain" description="Spondin" evidence="3">
    <location>
        <begin position="1"/>
        <end position="46"/>
    </location>
</feature>
<keyword evidence="2" id="KW-0812">Transmembrane</keyword>
<reference evidence="4 5" key="1">
    <citation type="journal article" date="2016" name="Genome Announc.">
        <title>Complete Genome Sequence of Thiostrepton-Producing Streptomyces laurentii ATCC 31255.</title>
        <authorList>
            <person name="Doi K."/>
            <person name="Fujino Y."/>
            <person name="Nagayoshi Y."/>
            <person name="Ohshima T."/>
            <person name="Ogata S."/>
        </authorList>
    </citation>
    <scope>NUCLEOTIDE SEQUENCE [LARGE SCALE GENOMIC DNA]</scope>
    <source>
        <strain evidence="4 5">ATCC 31255</strain>
    </source>
</reference>
<sequence length="239" mass="23660">MSENNDTPVDPWAPPNRDGVELSKPTTPATPAAPATPATPEAPATPAPPAPGISGPPSVHEQLTMASGVEIPPPPVAPGGTYGYPAAPTPPAQPGAPTGYGYPPAPPAATFPGGYGTTSGYPAYGAQPGWGPAPSNGQGTAAMVLGIIAVAGFCLYGLGVVLGVLALIFGILGLKKANRGEATNRGMAIAGIVLGSIGALISAAFLALVIVAAVTSYSESDTGWGENVEETSMVLEIQR</sequence>
<dbReference type="InterPro" id="IPR025241">
    <property type="entry name" value="DUF4190"/>
</dbReference>
<organism evidence="4 5">
    <name type="scientific">Streptomyces laurentii</name>
    <dbReference type="NCBI Taxonomy" id="39478"/>
    <lineage>
        <taxon>Bacteria</taxon>
        <taxon>Bacillati</taxon>
        <taxon>Actinomycetota</taxon>
        <taxon>Actinomycetes</taxon>
        <taxon>Kitasatosporales</taxon>
        <taxon>Streptomycetaceae</taxon>
        <taxon>Streptomyces</taxon>
    </lineage>
</organism>
<proteinExistence type="predicted"/>
<dbReference type="Proteomes" id="UP000217676">
    <property type="component" value="Chromosome"/>
</dbReference>
<evidence type="ECO:0000259" key="3">
    <source>
        <dbReference type="PROSITE" id="PS51020"/>
    </source>
</evidence>
<dbReference type="EMBL" id="AP017424">
    <property type="protein sequence ID" value="BAU86408.1"/>
    <property type="molecule type" value="Genomic_DNA"/>
</dbReference>
<evidence type="ECO:0000256" key="2">
    <source>
        <dbReference type="SAM" id="Phobius"/>
    </source>
</evidence>
<keyword evidence="2" id="KW-1133">Transmembrane helix</keyword>
<dbReference type="PROSITE" id="PS51020">
    <property type="entry name" value="SPONDIN"/>
    <property type="match status" value="1"/>
</dbReference>
<evidence type="ECO:0000256" key="1">
    <source>
        <dbReference type="SAM" id="MobiDB-lite"/>
    </source>
</evidence>
<feature type="region of interest" description="Disordered" evidence="1">
    <location>
        <begin position="1"/>
        <end position="103"/>
    </location>
</feature>
<protein>
    <recommendedName>
        <fullName evidence="3">Spondin domain-containing protein</fullName>
    </recommendedName>
</protein>
<dbReference type="InterPro" id="IPR009465">
    <property type="entry name" value="Spondin_N"/>
</dbReference>
<keyword evidence="5" id="KW-1185">Reference proteome</keyword>
<dbReference type="AlphaFoldDB" id="A0A169P438"/>
<feature type="transmembrane region" description="Helical" evidence="2">
    <location>
        <begin position="186"/>
        <end position="214"/>
    </location>
</feature>
<evidence type="ECO:0000313" key="4">
    <source>
        <dbReference type="EMBL" id="BAU86408.1"/>
    </source>
</evidence>
<accession>A0A169P438</accession>
<gene>
    <name evidence="4" type="ORF">SLA_5535</name>
</gene>
<keyword evidence="2" id="KW-0472">Membrane</keyword>